<evidence type="ECO:0000313" key="2">
    <source>
        <dbReference type="Proteomes" id="UP001152795"/>
    </source>
</evidence>
<keyword evidence="2" id="KW-1185">Reference proteome</keyword>
<dbReference type="SUPFAM" id="SSF56672">
    <property type="entry name" value="DNA/RNA polymerases"/>
    <property type="match status" value="1"/>
</dbReference>
<dbReference type="Pfam" id="PF20700">
    <property type="entry name" value="Mutator"/>
    <property type="match status" value="1"/>
</dbReference>
<dbReference type="InterPro" id="IPR049012">
    <property type="entry name" value="Mutator_transp_dom"/>
</dbReference>
<dbReference type="InterPro" id="IPR043502">
    <property type="entry name" value="DNA/RNA_pol_sf"/>
</dbReference>
<dbReference type="AlphaFoldDB" id="A0A7D9L434"/>
<proteinExistence type="predicted"/>
<dbReference type="InterPro" id="IPR000477">
    <property type="entry name" value="RT_dom"/>
</dbReference>
<name>A0A7D9L434_PARCT</name>
<sequence length="687" mass="77563">MLGDGDSATYNKIVQRKPYGDECIPKKLECIGHVQKRVGSRLRKLKSANKGLKLADGKGLGGKGRLTDGKIDVLQNYYGLAVRENLDDVDQMAKSIKASLYHVASTDLNPQHHLCPNGEDSWCGYKRDEESYKHKNGIPECIVKKIKPIFDELSQPQLLQKCTHGMTQNVNECLNGLIWDRCPKTTYVEHETVALSTYLAVVKFNDGDISFLKIFEGLDIKPGSFTAQELNISPKLAKVIELRGLKILHQNIQSLRCKIDELRLLLHKLNSGVQLLALTETNRVTNSIRRAKESYNRRIIEENSNDSKAFWKTIKKVLPDESKKLSPTMFDENDNVCHDKHRIANMFNRFFVTVVDRLRESFVTPMVATWNYVAVGHLQQSHRQPFQFNDVTESFVLTQLSCLKIRKAPGLDNIPPRLLKDSATIIAEPLANIINASLRQMQAASKLLEKAVHMQLCGYLLEHKILSPYQCGFRKLHSTQSAALSFADTIRRNIDQGIMTGAVFIDLSKAFDSIDHSILLKKLFSMSIVGREHEWFADYLRGRTQIVDYQGTFSDQEAVIVGVPQGSILGPLLFVLHVNDLPSVIRHCQILMYADGTVVFYSGKIASTILRKLTEDLDVIGSWLCSNSLFLNVTKTEAMLFGTQARLSQVDDFCVTFNGNPIKRVSEFKYLGIQFDEKISWNAHGND</sequence>
<dbReference type="Proteomes" id="UP001152795">
    <property type="component" value="Unassembled WGS sequence"/>
</dbReference>
<reference evidence="1" key="1">
    <citation type="submission" date="2020-04" db="EMBL/GenBank/DDBJ databases">
        <authorList>
            <person name="Alioto T."/>
            <person name="Alioto T."/>
            <person name="Gomez Garrido J."/>
        </authorList>
    </citation>
    <scope>NUCLEOTIDE SEQUENCE</scope>
    <source>
        <strain evidence="1">A484AB</strain>
    </source>
</reference>
<evidence type="ECO:0000313" key="1">
    <source>
        <dbReference type="EMBL" id="CAB4025050.1"/>
    </source>
</evidence>
<organism evidence="1 2">
    <name type="scientific">Paramuricea clavata</name>
    <name type="common">Red gorgonian</name>
    <name type="synonym">Violescent sea-whip</name>
    <dbReference type="NCBI Taxonomy" id="317549"/>
    <lineage>
        <taxon>Eukaryota</taxon>
        <taxon>Metazoa</taxon>
        <taxon>Cnidaria</taxon>
        <taxon>Anthozoa</taxon>
        <taxon>Octocorallia</taxon>
        <taxon>Malacalcyonacea</taxon>
        <taxon>Plexauridae</taxon>
        <taxon>Paramuricea</taxon>
    </lineage>
</organism>
<dbReference type="OrthoDB" id="410381at2759"/>
<dbReference type="Pfam" id="PF00078">
    <property type="entry name" value="RVT_1"/>
    <property type="match status" value="1"/>
</dbReference>
<protein>
    <submittedName>
        <fullName evidence="1">Uncharacterized protein</fullName>
    </submittedName>
</protein>
<dbReference type="PANTHER" id="PTHR33332">
    <property type="entry name" value="REVERSE TRANSCRIPTASE DOMAIN-CONTAINING PROTEIN"/>
    <property type="match status" value="1"/>
</dbReference>
<dbReference type="PROSITE" id="PS50878">
    <property type="entry name" value="RT_POL"/>
    <property type="match status" value="1"/>
</dbReference>
<dbReference type="EMBL" id="CACRXK020013379">
    <property type="protein sequence ID" value="CAB4025050.1"/>
    <property type="molecule type" value="Genomic_DNA"/>
</dbReference>
<dbReference type="CDD" id="cd01650">
    <property type="entry name" value="RT_nLTR_like"/>
    <property type="match status" value="1"/>
</dbReference>
<gene>
    <name evidence="1" type="ORF">PACLA_8A049512</name>
</gene>
<accession>A0A7D9L434</accession>
<comment type="caution">
    <text evidence="1">The sequence shown here is derived from an EMBL/GenBank/DDBJ whole genome shotgun (WGS) entry which is preliminary data.</text>
</comment>